<evidence type="ECO:0000313" key="8">
    <source>
        <dbReference type="Proteomes" id="UP000840567"/>
    </source>
</evidence>
<keyword evidence="1" id="KW-0472">Membrane</keyword>
<evidence type="ECO:0000313" key="5">
    <source>
        <dbReference type="EMBL" id="KAA9446556.1"/>
    </source>
</evidence>
<keyword evidence="1" id="KW-0812">Transmembrane</keyword>
<reference evidence="4" key="5">
    <citation type="submission" date="2019-10" db="EMBL/GenBank/DDBJ databases">
        <authorList>
            <consortium name="NCBI Pathogen Detection Project"/>
        </authorList>
    </citation>
    <scope>NUCLEOTIDE SEQUENCE</scope>
    <source>
        <strain evidence="4">Sam_F526FDD3-C0F7-43DB-B204-E231FEF9C926</strain>
    </source>
</reference>
<gene>
    <name evidence="3" type="ORF">D4U23_14365</name>
    <name evidence="5" type="ORF">DCK61_15250</name>
    <name evidence="4" type="ORF">GHO09_13915</name>
    <name evidence="2" type="ORF">pA144_0029</name>
</gene>
<geneLocation type="plasmid" evidence="2">
    <name>pLmA144</name>
</geneLocation>
<evidence type="ECO:0000313" key="6">
    <source>
        <dbReference type="Proteomes" id="UP000460224"/>
    </source>
</evidence>
<keyword evidence="1" id="KW-1133">Transmembrane helix</keyword>
<dbReference type="EMBL" id="KU513859">
    <property type="protein sequence ID" value="AMQ45774.1"/>
    <property type="molecule type" value="Genomic_DNA"/>
</dbReference>
<dbReference type="AlphaFoldDB" id="A0A142EC86"/>
<dbReference type="RefSeq" id="WP_012952154.1">
    <property type="nucleotide sequence ID" value="NZ_BAAFVF010000014.1"/>
</dbReference>
<dbReference type="Proteomes" id="UP000460224">
    <property type="component" value="Unassembled WGS sequence"/>
</dbReference>
<dbReference type="EMBL" id="AABEVT010000010">
    <property type="protein sequence ID" value="EAH0253573.1"/>
    <property type="molecule type" value="Genomic_DNA"/>
</dbReference>
<reference evidence="4 8" key="2">
    <citation type="journal article" date="2018" name="Genome Biol.">
        <title>SKESA: strategic k-mer extension for scrupulous assemblies.</title>
        <authorList>
            <person name="Souvorov A."/>
            <person name="Agarwala R."/>
            <person name="Lipman D.J."/>
        </authorList>
    </citation>
    <scope>NUCLEOTIDE SEQUENCE [LARGE SCALE GENOMIC DNA]</scope>
    <source>
        <strain evidence="4">Sam_F526FDD3-C0F7-43DB-B204-E231FEF9C926</strain>
    </source>
</reference>
<evidence type="ECO:0000313" key="2">
    <source>
        <dbReference type="EMBL" id="AMQ45774.1"/>
    </source>
</evidence>
<dbReference type="EMBL" id="QDAY01000008">
    <property type="protein sequence ID" value="KAA9446556.1"/>
    <property type="molecule type" value="Genomic_DNA"/>
</dbReference>
<keyword evidence="2" id="KW-0614">Plasmid</keyword>
<name>A0A142EC86_LISMN</name>
<dbReference type="Proteomes" id="UP000566597">
    <property type="component" value="Unassembled WGS sequence"/>
</dbReference>
<sequence>MSFEANADRSMHGVGAIIIGSIIIALLAVALPELIKHAMDVMNKYLDTGLKNVALGTRDVAVHSIKAAGALVQASISKTV</sequence>
<protein>
    <submittedName>
        <fullName evidence="2">Uncharacterized protein</fullName>
    </submittedName>
</protein>
<evidence type="ECO:0000313" key="4">
    <source>
        <dbReference type="EMBL" id="HAA8491603.1"/>
    </source>
</evidence>
<evidence type="ECO:0000256" key="1">
    <source>
        <dbReference type="SAM" id="Phobius"/>
    </source>
</evidence>
<proteinExistence type="predicted"/>
<dbReference type="Proteomes" id="UP000840567">
    <property type="component" value="Unassembled WGS sequence"/>
</dbReference>
<feature type="transmembrane region" description="Helical" evidence="1">
    <location>
        <begin position="12"/>
        <end position="35"/>
    </location>
</feature>
<reference evidence="3 7" key="4">
    <citation type="submission" date="2019-04" db="EMBL/GenBank/DDBJ databases">
        <authorList>
            <person name="Ashton P.M."/>
            <person name="Dallman T."/>
            <person name="Nair S."/>
            <person name="De Pinna E."/>
            <person name="Peters T."/>
            <person name="Grant K."/>
        </authorList>
    </citation>
    <scope>NUCLEOTIDE SEQUENCE [LARGE SCALE GENOMIC DNA]</scope>
    <source>
        <strain evidence="3 7">406731</strain>
    </source>
</reference>
<reference evidence="2" key="1">
    <citation type="submission" date="2016-01" db="EMBL/GenBank/DDBJ databases">
        <title>Whole Genome Sequence of Listeria monocytogenes Serovar 1/2a Strain IZSAM_Lm_15_17439_A144 responsible of a human outbreak in 2008.</title>
        <authorList>
            <person name="Orsini M."/>
            <person name="Ordinelli A."/>
            <person name="Cornacchia A."/>
            <person name="Acciari V."/>
            <person name="Centorame P."/>
            <person name="Torresi M."/>
            <person name="Pompei A."/>
            <person name="Camma C."/>
            <person name="Gattuso A."/>
            <person name="Gianfranceschi M."/>
            <person name="Pomilio F."/>
        </authorList>
    </citation>
    <scope>NUCLEOTIDE SEQUENCE</scope>
    <source>
        <strain evidence="2">IZSAM_Lm_15_17439_A144</strain>
        <plasmid evidence="2">pLmA144</plasmid>
    </source>
</reference>
<organism evidence="2">
    <name type="scientific">Listeria monocytogenes</name>
    <dbReference type="NCBI Taxonomy" id="1639"/>
    <lineage>
        <taxon>Bacteria</taxon>
        <taxon>Bacillati</taxon>
        <taxon>Bacillota</taxon>
        <taxon>Bacilli</taxon>
        <taxon>Bacillales</taxon>
        <taxon>Listeriaceae</taxon>
        <taxon>Listeria</taxon>
    </lineage>
</organism>
<dbReference type="EMBL" id="DAAEQL010000010">
    <property type="protein sequence ID" value="HAA8491603.1"/>
    <property type="molecule type" value="Genomic_DNA"/>
</dbReference>
<evidence type="ECO:0000313" key="3">
    <source>
        <dbReference type="EMBL" id="EAH0253573.1"/>
    </source>
</evidence>
<evidence type="ECO:0000313" key="7">
    <source>
        <dbReference type="Proteomes" id="UP000566597"/>
    </source>
</evidence>
<accession>A0A142EC86</accession>
<reference evidence="5 6" key="3">
    <citation type="submission" date="2018-04" db="EMBL/GenBank/DDBJ databases">
        <title>Genome Analysis of a Prevalent Clone of Listeria monocytogenes Sequence Type 87 in China.</title>
        <authorList>
            <person name="Wang Y."/>
        </authorList>
    </citation>
    <scope>NUCLEOTIDE SEQUENCE [LARGE SCALE GENOMIC DNA]</scope>
    <source>
        <strain evidence="5 6">ICDC_LM1523</strain>
    </source>
</reference>
<dbReference type="PATRIC" id="fig|1639.1340.peg.2963"/>